<comment type="caution">
    <text evidence="1">The sequence shown here is derived from an EMBL/GenBank/DDBJ whole genome shotgun (WGS) entry which is preliminary data.</text>
</comment>
<accession>A0ABX5KTB3</accession>
<sequence>MPTTRQTNGMYSRSSRSKQNGGIEYVSIGSRSRHRWSTRLVVSLVPWSPSERIVSRSPVRHARGKRHCRLHHRRSHRFFCALTPDSARMAPVCHDWINGRPVDLFNVFCGSRNRSSARSVWLGGRRNCHSSFGFSRHDHTGFRYRRRSLPPRDCLIVGLLRGGHFPIMRSTSEFGQRYPRHPSGHGTWTLTSPAISLRVFSAASDSSALASCLRIASCLVA</sequence>
<dbReference type="Proteomes" id="UP000245712">
    <property type="component" value="Unassembled WGS sequence"/>
</dbReference>
<dbReference type="EMBL" id="QEOB01000003">
    <property type="protein sequence ID" value="PVX85519.1"/>
    <property type="molecule type" value="Genomic_DNA"/>
</dbReference>
<proteinExistence type="predicted"/>
<keyword evidence="2" id="KW-1185">Reference proteome</keyword>
<name>A0ABX5KTB3_9BURK</name>
<evidence type="ECO:0000313" key="2">
    <source>
        <dbReference type="Proteomes" id="UP000245712"/>
    </source>
</evidence>
<evidence type="ECO:0000313" key="1">
    <source>
        <dbReference type="EMBL" id="PVX85519.1"/>
    </source>
</evidence>
<organism evidence="1 2">
    <name type="scientific">Paraburkholderia unamae</name>
    <dbReference type="NCBI Taxonomy" id="219649"/>
    <lineage>
        <taxon>Bacteria</taxon>
        <taxon>Pseudomonadati</taxon>
        <taxon>Pseudomonadota</taxon>
        <taxon>Betaproteobacteria</taxon>
        <taxon>Burkholderiales</taxon>
        <taxon>Burkholderiaceae</taxon>
        <taxon>Paraburkholderia</taxon>
    </lineage>
</organism>
<gene>
    <name evidence="1" type="ORF">C7402_10388</name>
</gene>
<reference evidence="1 2" key="1">
    <citation type="submission" date="2018-05" db="EMBL/GenBank/DDBJ databases">
        <title>Genomic Encyclopedia of Type Strains, Phase IV (KMG-V): Genome sequencing to study the core and pangenomes of soil and plant-associated prokaryotes.</title>
        <authorList>
            <person name="Whitman W."/>
        </authorList>
    </citation>
    <scope>NUCLEOTIDE SEQUENCE [LARGE SCALE GENOMIC DNA]</scope>
    <source>
        <strain evidence="1 2">SCZa-39</strain>
    </source>
</reference>
<protein>
    <submittedName>
        <fullName evidence="1">Uncharacterized protein</fullName>
    </submittedName>
</protein>